<name>A0ABQ1S1W9_9SPHN</name>
<sequence>MRAPTDLDGTKPFPDRWLSAMDERWPGIRRRAAGLALAVAIEAALFLVLLTLGQGVSGSRQKGEALTSVSFAPPAEPEKPSPRPRQEEQKQQAATPSALPRPAPAPVPAPPSERALPFPLPAPAAVLPVARSQPPAAADPSRARAVVRDDMQGPVGPPDTGYPGDSERVAGSGPNGEPLYAARWYREPSDDELRGYLSTASGPGWALINCQTAPGYRVENCVLVDEYPDNGGLGRAVLAAAWQFKVRPPQVGGRSMVGEWVRIRITYDLRRK</sequence>
<protein>
    <recommendedName>
        <fullName evidence="5">Protein TonB</fullName>
    </recommendedName>
</protein>
<dbReference type="Proteomes" id="UP000619041">
    <property type="component" value="Unassembled WGS sequence"/>
</dbReference>
<feature type="compositionally biased region" description="Pro residues" evidence="1">
    <location>
        <begin position="99"/>
        <end position="111"/>
    </location>
</feature>
<dbReference type="RefSeq" id="WP_188643510.1">
    <property type="nucleotide sequence ID" value="NZ_BMKL01000001.1"/>
</dbReference>
<feature type="compositionally biased region" description="Low complexity" evidence="1">
    <location>
        <begin position="131"/>
        <end position="144"/>
    </location>
</feature>
<gene>
    <name evidence="3" type="ORF">GCM10011515_02930</name>
</gene>
<feature type="region of interest" description="Disordered" evidence="1">
    <location>
        <begin position="131"/>
        <end position="180"/>
    </location>
</feature>
<evidence type="ECO:0000256" key="2">
    <source>
        <dbReference type="SAM" id="Phobius"/>
    </source>
</evidence>
<proteinExistence type="predicted"/>
<keyword evidence="2" id="KW-0472">Membrane</keyword>
<evidence type="ECO:0008006" key="5">
    <source>
        <dbReference type="Google" id="ProtNLM"/>
    </source>
</evidence>
<evidence type="ECO:0000313" key="3">
    <source>
        <dbReference type="EMBL" id="GGD86861.1"/>
    </source>
</evidence>
<comment type="caution">
    <text evidence="3">The sequence shown here is derived from an EMBL/GenBank/DDBJ whole genome shotgun (WGS) entry which is preliminary data.</text>
</comment>
<keyword evidence="2" id="KW-1133">Transmembrane helix</keyword>
<reference evidence="4" key="1">
    <citation type="journal article" date="2019" name="Int. J. Syst. Evol. Microbiol.">
        <title>The Global Catalogue of Microorganisms (GCM) 10K type strain sequencing project: providing services to taxonomists for standard genome sequencing and annotation.</title>
        <authorList>
            <consortium name="The Broad Institute Genomics Platform"/>
            <consortium name="The Broad Institute Genome Sequencing Center for Infectious Disease"/>
            <person name="Wu L."/>
            <person name="Ma J."/>
        </authorList>
    </citation>
    <scope>NUCLEOTIDE SEQUENCE [LARGE SCALE GENOMIC DNA]</scope>
    <source>
        <strain evidence="4">CGMCC 1.15959</strain>
    </source>
</reference>
<evidence type="ECO:0000256" key="1">
    <source>
        <dbReference type="SAM" id="MobiDB-lite"/>
    </source>
</evidence>
<dbReference type="EMBL" id="BMKL01000001">
    <property type="protein sequence ID" value="GGD86861.1"/>
    <property type="molecule type" value="Genomic_DNA"/>
</dbReference>
<feature type="transmembrane region" description="Helical" evidence="2">
    <location>
        <begin position="32"/>
        <end position="52"/>
    </location>
</feature>
<keyword evidence="4" id="KW-1185">Reference proteome</keyword>
<feature type="region of interest" description="Disordered" evidence="1">
    <location>
        <begin position="64"/>
        <end position="118"/>
    </location>
</feature>
<feature type="compositionally biased region" description="Basic and acidic residues" evidence="1">
    <location>
        <begin position="76"/>
        <end position="90"/>
    </location>
</feature>
<organism evidence="3 4">
    <name type="scientific">Tsuneonella deserti</name>
    <dbReference type="NCBI Taxonomy" id="2035528"/>
    <lineage>
        <taxon>Bacteria</taxon>
        <taxon>Pseudomonadati</taxon>
        <taxon>Pseudomonadota</taxon>
        <taxon>Alphaproteobacteria</taxon>
        <taxon>Sphingomonadales</taxon>
        <taxon>Erythrobacteraceae</taxon>
        <taxon>Tsuneonella</taxon>
    </lineage>
</organism>
<keyword evidence="2" id="KW-0812">Transmembrane</keyword>
<evidence type="ECO:0000313" key="4">
    <source>
        <dbReference type="Proteomes" id="UP000619041"/>
    </source>
</evidence>
<accession>A0ABQ1S1W9</accession>